<dbReference type="PANTHER" id="PTHR23325:SF1">
    <property type="entry name" value="SERUM RESPONSE FACTOR-BINDING PROTEIN 1"/>
    <property type="match status" value="1"/>
</dbReference>
<keyword evidence="3" id="KW-1185">Reference proteome</keyword>
<dbReference type="GO" id="GO:0030686">
    <property type="term" value="C:90S preribosome"/>
    <property type="evidence" value="ECO:0007669"/>
    <property type="project" value="TreeGrafter"/>
</dbReference>
<evidence type="ECO:0000256" key="1">
    <source>
        <dbReference type="SAM" id="Coils"/>
    </source>
</evidence>
<reference evidence="2" key="1">
    <citation type="submission" date="2025-08" db="UniProtKB">
        <authorList>
            <consortium name="Ensembl"/>
        </authorList>
    </citation>
    <scope>IDENTIFICATION</scope>
</reference>
<accession>A0A8C5CH76</accession>
<reference evidence="2" key="2">
    <citation type="submission" date="2025-09" db="UniProtKB">
        <authorList>
            <consortium name="Ensembl"/>
        </authorList>
    </citation>
    <scope>IDENTIFICATION</scope>
</reference>
<dbReference type="GeneTree" id="ENSGT01100000267045"/>
<organism evidence="2 3">
    <name type="scientific">Gadus morhua</name>
    <name type="common">Atlantic cod</name>
    <dbReference type="NCBI Taxonomy" id="8049"/>
    <lineage>
        <taxon>Eukaryota</taxon>
        <taxon>Metazoa</taxon>
        <taxon>Chordata</taxon>
        <taxon>Craniata</taxon>
        <taxon>Vertebrata</taxon>
        <taxon>Euteleostomi</taxon>
        <taxon>Actinopterygii</taxon>
        <taxon>Neopterygii</taxon>
        <taxon>Teleostei</taxon>
        <taxon>Neoteleostei</taxon>
        <taxon>Acanthomorphata</taxon>
        <taxon>Zeiogadaria</taxon>
        <taxon>Gadariae</taxon>
        <taxon>Gadiformes</taxon>
        <taxon>Gadoidei</taxon>
        <taxon>Gadidae</taxon>
        <taxon>Gadus</taxon>
    </lineage>
</organism>
<protein>
    <submittedName>
        <fullName evidence="2">Uncharacterized protein</fullName>
    </submittedName>
</protein>
<keyword evidence="1" id="KW-0175">Coiled coil</keyword>
<dbReference type="GO" id="GO:0030490">
    <property type="term" value="P:maturation of SSU-rRNA"/>
    <property type="evidence" value="ECO:0007669"/>
    <property type="project" value="TreeGrafter"/>
</dbReference>
<evidence type="ECO:0000313" key="3">
    <source>
        <dbReference type="Proteomes" id="UP000694546"/>
    </source>
</evidence>
<dbReference type="PANTHER" id="PTHR23325">
    <property type="entry name" value="SERUM RESPONSE FACTOR-BINDING"/>
    <property type="match status" value="1"/>
</dbReference>
<evidence type="ECO:0000313" key="2">
    <source>
        <dbReference type="Ensembl" id="ENSGMOP00000062029.1"/>
    </source>
</evidence>
<dbReference type="Proteomes" id="UP000694546">
    <property type="component" value="Chromosome 22"/>
</dbReference>
<proteinExistence type="predicted"/>
<feature type="coiled-coil region" evidence="1">
    <location>
        <begin position="35"/>
        <end position="75"/>
    </location>
</feature>
<dbReference type="Ensembl" id="ENSGMOT00000043519.1">
    <property type="protein sequence ID" value="ENSGMOP00000062029.1"/>
    <property type="gene ID" value="ENSGMOG00000028660.1"/>
</dbReference>
<dbReference type="InterPro" id="IPR037393">
    <property type="entry name" value="Bud22/SRFB1"/>
</dbReference>
<name>A0A8C5CH76_GADMO</name>
<sequence>MALREPKKDNSSRMNLNNEVVLMRKEVSRVRGLLIRKLTRQIAALKKKKGKENEVQKNQRRAERMVEEIHEMKALKPDVVGSAFIHSCSFTQGWTLPCSPVHQAQTLSLHLG</sequence>
<dbReference type="GO" id="GO:0005634">
    <property type="term" value="C:nucleus"/>
    <property type="evidence" value="ECO:0007669"/>
    <property type="project" value="TreeGrafter"/>
</dbReference>
<dbReference type="AlphaFoldDB" id="A0A8C5CH76"/>